<dbReference type="EMBL" id="JADYXP020000015">
    <property type="protein sequence ID" value="KAL0109197.1"/>
    <property type="molecule type" value="Genomic_DNA"/>
</dbReference>
<protein>
    <submittedName>
        <fullName evidence="1">Uncharacterized protein</fullName>
    </submittedName>
</protein>
<name>A0AAW2F5K2_9HYME</name>
<sequence>MPNNLIRNSRKRSCYDLGNKHACRRINIDFSYLNIFSGTRLNSIKKKPLSFKSIKQA</sequence>
<evidence type="ECO:0000313" key="2">
    <source>
        <dbReference type="Proteomes" id="UP001430953"/>
    </source>
</evidence>
<dbReference type="Proteomes" id="UP001430953">
    <property type="component" value="Unassembled WGS sequence"/>
</dbReference>
<proteinExistence type="predicted"/>
<dbReference type="AlphaFoldDB" id="A0AAW2F5K2"/>
<comment type="caution">
    <text evidence="1">The sequence shown here is derived from an EMBL/GenBank/DDBJ whole genome shotgun (WGS) entry which is preliminary data.</text>
</comment>
<organism evidence="1 2">
    <name type="scientific">Cardiocondyla obscurior</name>
    <dbReference type="NCBI Taxonomy" id="286306"/>
    <lineage>
        <taxon>Eukaryota</taxon>
        <taxon>Metazoa</taxon>
        <taxon>Ecdysozoa</taxon>
        <taxon>Arthropoda</taxon>
        <taxon>Hexapoda</taxon>
        <taxon>Insecta</taxon>
        <taxon>Pterygota</taxon>
        <taxon>Neoptera</taxon>
        <taxon>Endopterygota</taxon>
        <taxon>Hymenoptera</taxon>
        <taxon>Apocrita</taxon>
        <taxon>Aculeata</taxon>
        <taxon>Formicoidea</taxon>
        <taxon>Formicidae</taxon>
        <taxon>Myrmicinae</taxon>
        <taxon>Cardiocondyla</taxon>
    </lineage>
</organism>
<evidence type="ECO:0000313" key="1">
    <source>
        <dbReference type="EMBL" id="KAL0109197.1"/>
    </source>
</evidence>
<accession>A0AAW2F5K2</accession>
<gene>
    <name evidence="1" type="ORF">PUN28_014349</name>
</gene>
<reference evidence="1 2" key="1">
    <citation type="submission" date="2023-03" db="EMBL/GenBank/DDBJ databases">
        <title>High recombination rates correlate with genetic variation in Cardiocondyla obscurior ants.</title>
        <authorList>
            <person name="Errbii M."/>
        </authorList>
    </citation>
    <scope>NUCLEOTIDE SEQUENCE [LARGE SCALE GENOMIC DNA]</scope>
    <source>
        <strain evidence="1">Alpha-2009</strain>
        <tissue evidence="1">Whole body</tissue>
    </source>
</reference>
<keyword evidence="2" id="KW-1185">Reference proteome</keyword>